<name>A0A0A9D318_ARUDO</name>
<reference evidence="1" key="2">
    <citation type="journal article" date="2015" name="Data Brief">
        <title>Shoot transcriptome of the giant reed, Arundo donax.</title>
        <authorList>
            <person name="Barrero R.A."/>
            <person name="Guerrero F.D."/>
            <person name="Moolhuijzen P."/>
            <person name="Goolsby J.A."/>
            <person name="Tidwell J."/>
            <person name="Bellgard S.E."/>
            <person name="Bellgard M.I."/>
        </authorList>
    </citation>
    <scope>NUCLEOTIDE SEQUENCE</scope>
    <source>
        <tissue evidence="1">Shoot tissue taken approximately 20 cm above the soil surface</tissue>
    </source>
</reference>
<protein>
    <submittedName>
        <fullName evidence="1">Uncharacterized protein</fullName>
    </submittedName>
</protein>
<sequence>MEYHPCTPLIILHQTNASVSHSMPIGVSGRTSRP</sequence>
<evidence type="ECO:0000313" key="1">
    <source>
        <dbReference type="EMBL" id="JAD82206.1"/>
    </source>
</evidence>
<dbReference type="AlphaFoldDB" id="A0A0A9D318"/>
<dbReference type="EMBL" id="GBRH01215689">
    <property type="protein sequence ID" value="JAD82206.1"/>
    <property type="molecule type" value="Transcribed_RNA"/>
</dbReference>
<reference evidence="1" key="1">
    <citation type="submission" date="2014-09" db="EMBL/GenBank/DDBJ databases">
        <authorList>
            <person name="Magalhaes I.L.F."/>
            <person name="Oliveira U."/>
            <person name="Santos F.R."/>
            <person name="Vidigal T.H.D.A."/>
            <person name="Brescovit A.D."/>
            <person name="Santos A.J."/>
        </authorList>
    </citation>
    <scope>NUCLEOTIDE SEQUENCE</scope>
    <source>
        <tissue evidence="1">Shoot tissue taken approximately 20 cm above the soil surface</tissue>
    </source>
</reference>
<accession>A0A0A9D318</accession>
<organism evidence="1">
    <name type="scientific">Arundo donax</name>
    <name type="common">Giant reed</name>
    <name type="synonym">Donax arundinaceus</name>
    <dbReference type="NCBI Taxonomy" id="35708"/>
    <lineage>
        <taxon>Eukaryota</taxon>
        <taxon>Viridiplantae</taxon>
        <taxon>Streptophyta</taxon>
        <taxon>Embryophyta</taxon>
        <taxon>Tracheophyta</taxon>
        <taxon>Spermatophyta</taxon>
        <taxon>Magnoliopsida</taxon>
        <taxon>Liliopsida</taxon>
        <taxon>Poales</taxon>
        <taxon>Poaceae</taxon>
        <taxon>PACMAD clade</taxon>
        <taxon>Arundinoideae</taxon>
        <taxon>Arundineae</taxon>
        <taxon>Arundo</taxon>
    </lineage>
</organism>
<proteinExistence type="predicted"/>